<protein>
    <recommendedName>
        <fullName evidence="3">acid phosphatase</fullName>
        <ecNumber evidence="3">3.1.3.2</ecNumber>
    </recommendedName>
</protein>
<dbReference type="InterPro" id="IPR000560">
    <property type="entry name" value="His_Pase_clade-2"/>
</dbReference>
<dbReference type="EC" id="3.1.3.2" evidence="3"/>
<feature type="chain" id="PRO_5043888689" description="acid phosphatase" evidence="8">
    <location>
        <begin position="21"/>
        <end position="361"/>
    </location>
</feature>
<keyword evidence="5" id="KW-0378">Hydrolase</keyword>
<dbReference type="InterPro" id="IPR050645">
    <property type="entry name" value="Histidine_acid_phosphatase"/>
</dbReference>
<dbReference type="InterPro" id="IPR033379">
    <property type="entry name" value="Acid_Pase_AS"/>
</dbReference>
<dbReference type="PROSITE" id="PS00778">
    <property type="entry name" value="HIS_ACID_PHOSPHAT_2"/>
    <property type="match status" value="1"/>
</dbReference>
<name>A0AAV8YXA1_9CUCU</name>
<evidence type="ECO:0000313" key="10">
    <source>
        <dbReference type="Proteomes" id="UP001162162"/>
    </source>
</evidence>
<keyword evidence="6" id="KW-1015">Disulfide bond</keyword>
<evidence type="ECO:0000256" key="8">
    <source>
        <dbReference type="SAM" id="SignalP"/>
    </source>
</evidence>
<dbReference type="CDD" id="cd07061">
    <property type="entry name" value="HP_HAP_like"/>
    <property type="match status" value="1"/>
</dbReference>
<dbReference type="PANTHER" id="PTHR11567">
    <property type="entry name" value="ACID PHOSPHATASE-RELATED"/>
    <property type="match status" value="1"/>
</dbReference>
<evidence type="ECO:0000313" key="9">
    <source>
        <dbReference type="EMBL" id="KAJ8956250.1"/>
    </source>
</evidence>
<proteinExistence type="inferred from homology"/>
<dbReference type="PANTHER" id="PTHR11567:SF211">
    <property type="entry name" value="PROSTATIC ACID PHOSPHATASE"/>
    <property type="match status" value="1"/>
</dbReference>
<dbReference type="PROSITE" id="PS00616">
    <property type="entry name" value="HIS_ACID_PHOSPHAT_1"/>
    <property type="match status" value="1"/>
</dbReference>
<accession>A0AAV8YXA1</accession>
<reference evidence="9" key="1">
    <citation type="journal article" date="2023" name="Insect Mol. Biol.">
        <title>Genome sequencing provides insights into the evolution of gene families encoding plant cell wall-degrading enzymes in longhorned beetles.</title>
        <authorList>
            <person name="Shin N.R."/>
            <person name="Okamura Y."/>
            <person name="Kirsch R."/>
            <person name="Pauchet Y."/>
        </authorList>
    </citation>
    <scope>NUCLEOTIDE SEQUENCE</scope>
    <source>
        <strain evidence="9">AMC_N1</strain>
    </source>
</reference>
<keyword evidence="7" id="KW-0325">Glycoprotein</keyword>
<evidence type="ECO:0000256" key="2">
    <source>
        <dbReference type="ARBA" id="ARBA00005375"/>
    </source>
</evidence>
<comment type="caution">
    <text evidence="9">The sequence shown here is derived from an EMBL/GenBank/DDBJ whole genome shotgun (WGS) entry which is preliminary data.</text>
</comment>
<keyword evidence="4 8" id="KW-0732">Signal</keyword>
<evidence type="ECO:0000256" key="7">
    <source>
        <dbReference type="ARBA" id="ARBA00023180"/>
    </source>
</evidence>
<dbReference type="EMBL" id="JAPWTK010000031">
    <property type="protein sequence ID" value="KAJ8956250.1"/>
    <property type="molecule type" value="Genomic_DNA"/>
</dbReference>
<dbReference type="GO" id="GO:0003993">
    <property type="term" value="F:acid phosphatase activity"/>
    <property type="evidence" value="ECO:0007669"/>
    <property type="project" value="UniProtKB-EC"/>
</dbReference>
<dbReference type="InterPro" id="IPR029033">
    <property type="entry name" value="His_PPase_superfam"/>
</dbReference>
<evidence type="ECO:0000256" key="3">
    <source>
        <dbReference type="ARBA" id="ARBA00012646"/>
    </source>
</evidence>
<evidence type="ECO:0000256" key="4">
    <source>
        <dbReference type="ARBA" id="ARBA00022729"/>
    </source>
</evidence>
<comment type="similarity">
    <text evidence="2">Belongs to the histidine acid phosphatase family.</text>
</comment>
<dbReference type="AlphaFoldDB" id="A0AAV8YXA1"/>
<organism evidence="9 10">
    <name type="scientific">Aromia moschata</name>
    <dbReference type="NCBI Taxonomy" id="1265417"/>
    <lineage>
        <taxon>Eukaryota</taxon>
        <taxon>Metazoa</taxon>
        <taxon>Ecdysozoa</taxon>
        <taxon>Arthropoda</taxon>
        <taxon>Hexapoda</taxon>
        <taxon>Insecta</taxon>
        <taxon>Pterygota</taxon>
        <taxon>Neoptera</taxon>
        <taxon>Endopterygota</taxon>
        <taxon>Coleoptera</taxon>
        <taxon>Polyphaga</taxon>
        <taxon>Cucujiformia</taxon>
        <taxon>Chrysomeloidea</taxon>
        <taxon>Cerambycidae</taxon>
        <taxon>Cerambycinae</taxon>
        <taxon>Callichromatini</taxon>
        <taxon>Aromia</taxon>
    </lineage>
</organism>
<dbReference type="SUPFAM" id="SSF53254">
    <property type="entry name" value="Phosphoglycerate mutase-like"/>
    <property type="match status" value="1"/>
</dbReference>
<dbReference type="Gene3D" id="3.40.50.1240">
    <property type="entry name" value="Phosphoglycerate mutase-like"/>
    <property type="match status" value="1"/>
</dbReference>
<feature type="signal peptide" evidence="8">
    <location>
        <begin position="1"/>
        <end position="20"/>
    </location>
</feature>
<keyword evidence="10" id="KW-1185">Reference proteome</keyword>
<dbReference type="Pfam" id="PF00328">
    <property type="entry name" value="His_Phos_2"/>
    <property type="match status" value="1"/>
</dbReference>
<sequence>MRAFQQILVLFLAIFEDASSLKDPLLSVVVLYRHGDRAPIRPYEYDVYDESYWPSGFGQLTTIGKRQQYALGKWFRERYDGFLPAEYSKADIKVLSSNVDRCLMSAAINLAGLYPPKGAQVWNKYLSWQPVPIHTRPEGEDPILAQERPCAAYTELYQQLMETDELQSVLKAHEQLFKSMTKNSGEEVATLEALLDLYNTLYIERLYNLTLPLWADDVLTEEVEGLCGYAWSTYSYTAGLARLRSGPLVNLIIEQFDNATGNVSDTAKFLMLSAHDSTIAPLLAAMQVYDYKWPQYTSTVAFELRRGAKSDYVNVFYRNPGEPRNLTLPGCDFDCALDDFKRLLAPVRLGLADWEDECRRV</sequence>
<evidence type="ECO:0000256" key="5">
    <source>
        <dbReference type="ARBA" id="ARBA00022801"/>
    </source>
</evidence>
<comment type="catalytic activity">
    <reaction evidence="1">
        <text>a phosphate monoester + H2O = an alcohol + phosphate</text>
        <dbReference type="Rhea" id="RHEA:15017"/>
        <dbReference type="ChEBI" id="CHEBI:15377"/>
        <dbReference type="ChEBI" id="CHEBI:30879"/>
        <dbReference type="ChEBI" id="CHEBI:43474"/>
        <dbReference type="ChEBI" id="CHEBI:67140"/>
        <dbReference type="EC" id="3.1.3.2"/>
    </reaction>
</comment>
<evidence type="ECO:0000256" key="1">
    <source>
        <dbReference type="ARBA" id="ARBA00000032"/>
    </source>
</evidence>
<evidence type="ECO:0000256" key="6">
    <source>
        <dbReference type="ARBA" id="ARBA00023157"/>
    </source>
</evidence>
<gene>
    <name evidence="9" type="ORF">NQ318_014982</name>
</gene>
<dbReference type="Proteomes" id="UP001162162">
    <property type="component" value="Unassembled WGS sequence"/>
</dbReference>